<dbReference type="RefSeq" id="WP_207143254.1">
    <property type="nucleotide sequence ID" value="NZ_JAEKJZ010000006.1"/>
</dbReference>
<dbReference type="SUPFAM" id="SSF110296">
    <property type="entry name" value="Oligoxyloglucan reducing end-specific cellobiohydrolase"/>
    <property type="match status" value="1"/>
</dbReference>
<sequence>MKAIAAGAILLAVSGQASLADPCQDKFTELYLQLDQGVPTKTAVTTEFKGAPATTNDFLYLNQDHYLTVPTSPAGPWVLGYGNVLYQSSDEGKTWAKVREMDTAQNADGARQAKMDNAATIRNTACSEEEVSGEPVDVVAADITVSQGMVTENRYTYWVRKSDGFIVKAVYDTKAPNFEMLTTQVIEKAPELTLPTPE</sequence>
<evidence type="ECO:0000256" key="1">
    <source>
        <dbReference type="SAM" id="SignalP"/>
    </source>
</evidence>
<keyword evidence="1" id="KW-0732">Signal</keyword>
<feature type="signal peptide" evidence="1">
    <location>
        <begin position="1"/>
        <end position="19"/>
    </location>
</feature>
<name>A0A939EKK8_9HYPH</name>
<organism evidence="2 3">
    <name type="scientific">Roseibium aggregatum</name>
    <dbReference type="NCBI Taxonomy" id="187304"/>
    <lineage>
        <taxon>Bacteria</taxon>
        <taxon>Pseudomonadati</taxon>
        <taxon>Pseudomonadota</taxon>
        <taxon>Alphaproteobacteria</taxon>
        <taxon>Hyphomicrobiales</taxon>
        <taxon>Stappiaceae</taxon>
        <taxon>Roseibium</taxon>
    </lineage>
</organism>
<feature type="chain" id="PRO_5037758013" description="Lipoprotein" evidence="1">
    <location>
        <begin position="20"/>
        <end position="198"/>
    </location>
</feature>
<proteinExistence type="predicted"/>
<evidence type="ECO:0000313" key="2">
    <source>
        <dbReference type="EMBL" id="MBN9673434.1"/>
    </source>
</evidence>
<accession>A0A939EKK8</accession>
<evidence type="ECO:0000313" key="3">
    <source>
        <dbReference type="Proteomes" id="UP000664096"/>
    </source>
</evidence>
<dbReference type="EMBL" id="JAEKJZ010000006">
    <property type="protein sequence ID" value="MBN9673434.1"/>
    <property type="molecule type" value="Genomic_DNA"/>
</dbReference>
<dbReference type="Proteomes" id="UP000664096">
    <property type="component" value="Unassembled WGS sequence"/>
</dbReference>
<protein>
    <recommendedName>
        <fullName evidence="4">Lipoprotein</fullName>
    </recommendedName>
</protein>
<evidence type="ECO:0008006" key="4">
    <source>
        <dbReference type="Google" id="ProtNLM"/>
    </source>
</evidence>
<dbReference type="AlphaFoldDB" id="A0A939EKK8"/>
<gene>
    <name evidence="2" type="ORF">JF539_23955</name>
</gene>
<reference evidence="2" key="1">
    <citation type="submission" date="2020-12" db="EMBL/GenBank/DDBJ databases">
        <title>Oil enriched cultivation method for isolating marine PHA-producing bacteria.</title>
        <authorList>
            <person name="Zheng W."/>
            <person name="Yu S."/>
            <person name="Huang Y."/>
        </authorList>
    </citation>
    <scope>NUCLEOTIDE SEQUENCE</scope>
    <source>
        <strain evidence="2">SY-2-12</strain>
    </source>
</reference>
<comment type="caution">
    <text evidence="2">The sequence shown here is derived from an EMBL/GenBank/DDBJ whole genome shotgun (WGS) entry which is preliminary data.</text>
</comment>